<dbReference type="EMBL" id="CP042436">
    <property type="protein sequence ID" value="QEC63449.1"/>
    <property type="molecule type" value="Genomic_DNA"/>
</dbReference>
<gene>
    <name evidence="2" type="ORF">FRZ54_12965</name>
</gene>
<protein>
    <submittedName>
        <fullName evidence="2">DUF2723 domain-containing protein</fullName>
    </submittedName>
</protein>
<proteinExistence type="predicted"/>
<dbReference type="KEGG" id="mgin:FRZ54_12965"/>
<keyword evidence="1" id="KW-0472">Membrane</keyword>
<evidence type="ECO:0000256" key="1">
    <source>
        <dbReference type="SAM" id="Phobius"/>
    </source>
</evidence>
<feature type="transmembrane region" description="Helical" evidence="1">
    <location>
        <begin position="526"/>
        <end position="544"/>
    </location>
</feature>
<evidence type="ECO:0000313" key="2">
    <source>
        <dbReference type="EMBL" id="QEC63449.1"/>
    </source>
</evidence>
<feature type="transmembrane region" description="Helical" evidence="1">
    <location>
        <begin position="176"/>
        <end position="206"/>
    </location>
</feature>
<feature type="transmembrane region" description="Helical" evidence="1">
    <location>
        <begin position="76"/>
        <end position="97"/>
    </location>
</feature>
<feature type="transmembrane region" description="Helical" evidence="1">
    <location>
        <begin position="291"/>
        <end position="311"/>
    </location>
</feature>
<evidence type="ECO:0000313" key="3">
    <source>
        <dbReference type="Proteomes" id="UP000321479"/>
    </source>
</evidence>
<reference evidence="2 3" key="1">
    <citation type="journal article" date="2017" name="Curr. Microbiol.">
        <title>Mucilaginibacter ginsenosidivorans sp. nov., Isolated from Soil of Ginseng Field.</title>
        <authorList>
            <person name="Kim M.M."/>
            <person name="Siddiqi M.Z."/>
            <person name="Im W.T."/>
        </authorList>
    </citation>
    <scope>NUCLEOTIDE SEQUENCE [LARGE SCALE GENOMIC DNA]</scope>
    <source>
        <strain evidence="2 3">Gsoil 3017</strain>
    </source>
</reference>
<feature type="transmembrane region" description="Helical" evidence="1">
    <location>
        <begin position="145"/>
        <end position="164"/>
    </location>
</feature>
<feature type="transmembrane region" description="Helical" evidence="1">
    <location>
        <begin position="218"/>
        <end position="236"/>
    </location>
</feature>
<feature type="transmembrane region" description="Helical" evidence="1">
    <location>
        <begin position="499"/>
        <end position="517"/>
    </location>
</feature>
<feature type="transmembrane region" description="Helical" evidence="1">
    <location>
        <begin position="556"/>
        <end position="576"/>
    </location>
</feature>
<dbReference type="RefSeq" id="WP_147032025.1">
    <property type="nucleotide sequence ID" value="NZ_CP042436.1"/>
</dbReference>
<feature type="transmembrane region" description="Helical" evidence="1">
    <location>
        <begin position="52"/>
        <end position="69"/>
    </location>
</feature>
<dbReference type="Pfam" id="PF11028">
    <property type="entry name" value="TMEM260-like"/>
    <property type="match status" value="1"/>
</dbReference>
<accession>A0A5B8UWY2</accession>
<dbReference type="Proteomes" id="UP000321479">
    <property type="component" value="Chromosome"/>
</dbReference>
<dbReference type="InterPro" id="IPR052724">
    <property type="entry name" value="GT117_domain-containing"/>
</dbReference>
<dbReference type="PANTHER" id="PTHR16214:SF3">
    <property type="entry name" value="TRANSMEMBRANE PROTEIN 260"/>
    <property type="match status" value="1"/>
</dbReference>
<dbReference type="OrthoDB" id="9807602at2"/>
<feature type="transmembrane region" description="Helical" evidence="1">
    <location>
        <begin position="256"/>
        <end position="279"/>
    </location>
</feature>
<keyword evidence="3" id="KW-1185">Reference proteome</keyword>
<feature type="transmembrane region" description="Helical" evidence="1">
    <location>
        <begin position="588"/>
        <end position="606"/>
    </location>
</feature>
<name>A0A5B8UWY2_9SPHI</name>
<dbReference type="InterPro" id="IPR021280">
    <property type="entry name" value="TMEM260-like"/>
</dbReference>
<keyword evidence="1" id="KW-0812">Transmembrane</keyword>
<keyword evidence="1" id="KW-1133">Transmembrane helix</keyword>
<dbReference type="AlphaFoldDB" id="A0A5B8UWY2"/>
<feature type="transmembrane region" description="Helical" evidence="1">
    <location>
        <begin position="117"/>
        <end position="138"/>
    </location>
</feature>
<sequence length="1025" mass="116059">MQYKKINNLLGWLCFVIASLTYISTLEPSVSFWDCGEFISCAYRLQVAHQPGYPLFAMLGKFFSLASMGDKAKVPYFTNMGSALASGATIMFLFWTITALAKKLLLTKGEEADNTKLILIMGGGLVGALTFTFTDTFWFSAVETIVFALSMLCTSLVFWAILKWDAHADEPGADKWIVFIAYVIGLSIGIHLLNLLTIPAIVLVYYFRRTKAVSGRGAFLAFIASIVILGLVQYGIRGYTVKFSAYFDLFFVNTLGMGFGTGAMFFFVLLIGLIVLGIWLSIKYKKPALNLAFLCVAFIYFGYSSFAYIPIRATANPDLNNSHPDNAFTLYGYLNRIQYGETPLLTGPYFDAKAIDQTEGSIIYRKGDKKYENAGRKLNTVYDHTTILPRMYNTENTDASFASDAQFYRQWLHMGDSDAPTFSDNLKWMFSWQMWQMYGRYFMWNFVGRTNQLDGQQQMGGFKGYVDGDWTSGIFDGARNLPASLTTVAPNTPMSAANAYTPLYALPLILGLIGLVYHSQRKQQDALIVGLLWFFTGLAIVLYVNQPSIQPRERDYSYVGSFYAFAIWIGIGAIAIGDFLKKWIDGRTAAIGATAICLLLPVLVASKEWRAHNRSTKMTPHDMAYNYLISCPPNAILFTYGDNDTYSLWYDQEVEGIRPDVRIVNLSLFSGDWYIRQMQKKMNESEPLPITMPYSKYKEGVRDAIQYYDKKVAGYVNVKEVFDFITSDDTSTMAQLQSGQWVNYLPTKNFAIPVNADEVIKNGVISPAQKGRLADTMKWKYTSNFVTKDNLAFIDILAHNNWKRPICFTITVGQENMMGLQPYLYKEGFTYHLIPFKADTTTRDQLGKTNTDTMYDNIMNKFKWGNFKKATYLDPESTTMFYPVLTSTVLDLVQNLRARGEHDKAIKVLNKYDQEMPDIYPYIDIARSKFFLVTQAFDLDDIPLATRYANSIDNYLVDQLNYNYNQMQGNPDAVDPRTIQLGMYILNQMGELAKEKHQDALSTKLSAQLKDYEGKFKSLMGPAGQ</sequence>
<dbReference type="PANTHER" id="PTHR16214">
    <property type="entry name" value="TRANSMEMBRANE PROTEIN 260"/>
    <property type="match status" value="1"/>
</dbReference>
<organism evidence="2 3">
    <name type="scientific">Mucilaginibacter ginsenosidivorans</name>
    <dbReference type="NCBI Taxonomy" id="398053"/>
    <lineage>
        <taxon>Bacteria</taxon>
        <taxon>Pseudomonadati</taxon>
        <taxon>Bacteroidota</taxon>
        <taxon>Sphingobacteriia</taxon>
        <taxon>Sphingobacteriales</taxon>
        <taxon>Sphingobacteriaceae</taxon>
        <taxon>Mucilaginibacter</taxon>
    </lineage>
</organism>